<dbReference type="EC" id="2.1.1.-" evidence="4"/>
<dbReference type="HAMAP" id="MF_02100">
    <property type="entry name" value="Methyltr_YrrT"/>
    <property type="match status" value="1"/>
</dbReference>
<dbReference type="InterPro" id="IPR013216">
    <property type="entry name" value="Methyltransf_11"/>
</dbReference>
<dbReference type="Pfam" id="PF08241">
    <property type="entry name" value="Methyltransf_11"/>
    <property type="match status" value="1"/>
</dbReference>
<dbReference type="GO" id="GO:0008757">
    <property type="term" value="F:S-adenosylmethionine-dependent methyltransferase activity"/>
    <property type="evidence" value="ECO:0007669"/>
    <property type="project" value="UniProtKB-UniRule"/>
</dbReference>
<dbReference type="PANTHER" id="PTHR43861">
    <property type="entry name" value="TRANS-ACONITATE 2-METHYLTRANSFERASE-RELATED"/>
    <property type="match status" value="1"/>
</dbReference>
<feature type="binding site" evidence="4">
    <location>
        <position position="56"/>
    </location>
    <ligand>
        <name>S-adenosyl-L-methionine</name>
        <dbReference type="ChEBI" id="CHEBI:59789"/>
    </ligand>
</feature>
<dbReference type="GO" id="GO:0032259">
    <property type="term" value="P:methylation"/>
    <property type="evidence" value="ECO:0007669"/>
    <property type="project" value="UniProtKB-KW"/>
</dbReference>
<organism evidence="6 7">
    <name type="scientific">Anaerobranca californiensis DSM 14826</name>
    <dbReference type="NCBI Taxonomy" id="1120989"/>
    <lineage>
        <taxon>Bacteria</taxon>
        <taxon>Bacillati</taxon>
        <taxon>Bacillota</taxon>
        <taxon>Clostridia</taxon>
        <taxon>Eubacteriales</taxon>
        <taxon>Proteinivoracaceae</taxon>
        <taxon>Anaerobranca</taxon>
    </lineage>
</organism>
<sequence>MANFNEIFDVWADNYDETVYSSDHEYKEVFENYEGILEEIAKYIRDKRDGITLEIGVGTGNLSKKLVENGHYVVGIEPSKKMRERAKSKLTKVVLLEGDFLNIPLYNKVDSIVASYAFHHLTLEEKRKALKLMDSLLKDGGKIVIADTMFISQSYKEKIIKEVEELNAVNLLNDLNREYYELIEDIVGLFKELNFFITLKQMNKFVWIIFAQKKEGGKDE</sequence>
<evidence type="ECO:0000256" key="1">
    <source>
        <dbReference type="ARBA" id="ARBA00022603"/>
    </source>
</evidence>
<name>A0A1M6QIP9_9FIRM</name>
<comment type="function">
    <text evidence="4">Could be a S-adenosyl-L-methionine-dependent methyltransferase.</text>
</comment>
<dbReference type="Gene3D" id="3.40.50.150">
    <property type="entry name" value="Vaccinia Virus protein VP39"/>
    <property type="match status" value="1"/>
</dbReference>
<dbReference type="CDD" id="cd02440">
    <property type="entry name" value="AdoMet_MTases"/>
    <property type="match status" value="1"/>
</dbReference>
<dbReference type="SUPFAM" id="SSF53335">
    <property type="entry name" value="S-adenosyl-L-methionine-dependent methyltransferases"/>
    <property type="match status" value="1"/>
</dbReference>
<proteinExistence type="inferred from homology"/>
<keyword evidence="3 4" id="KW-0949">S-adenosyl-L-methionine</keyword>
<dbReference type="InterPro" id="IPR029063">
    <property type="entry name" value="SAM-dependent_MTases_sf"/>
</dbReference>
<dbReference type="Proteomes" id="UP000243547">
    <property type="component" value="Unassembled WGS sequence"/>
</dbReference>
<accession>A0A1M6QIP9</accession>
<reference evidence="7" key="1">
    <citation type="submission" date="2016-11" db="EMBL/GenBank/DDBJ databases">
        <authorList>
            <person name="Varghese N."/>
            <person name="Submissions S."/>
        </authorList>
    </citation>
    <scope>NUCLEOTIDE SEQUENCE [LARGE SCALE GENOMIC DNA]</scope>
    <source>
        <strain evidence="7">DSM 14826</strain>
    </source>
</reference>
<evidence type="ECO:0000256" key="2">
    <source>
        <dbReference type="ARBA" id="ARBA00022679"/>
    </source>
</evidence>
<dbReference type="EMBL" id="FRAI01000021">
    <property type="protein sequence ID" value="SHK20076.1"/>
    <property type="molecule type" value="Genomic_DNA"/>
</dbReference>
<evidence type="ECO:0000313" key="6">
    <source>
        <dbReference type="EMBL" id="SHK20076.1"/>
    </source>
</evidence>
<dbReference type="InterPro" id="IPR023553">
    <property type="entry name" value="Uncharacterised_MeTfrase_YrrT"/>
</dbReference>
<evidence type="ECO:0000313" key="7">
    <source>
        <dbReference type="Proteomes" id="UP000243547"/>
    </source>
</evidence>
<evidence type="ECO:0000259" key="5">
    <source>
        <dbReference type="Pfam" id="PF08241"/>
    </source>
</evidence>
<feature type="binding site" evidence="4">
    <location>
        <position position="99"/>
    </location>
    <ligand>
        <name>S-adenosyl-L-methionine</name>
        <dbReference type="ChEBI" id="CHEBI:59789"/>
    </ligand>
</feature>
<evidence type="ECO:0000256" key="3">
    <source>
        <dbReference type="ARBA" id="ARBA00022691"/>
    </source>
</evidence>
<protein>
    <recommendedName>
        <fullName evidence="4">Uncharacterized methyltransferase SAMN02745227_01764</fullName>
        <ecNumber evidence="4">2.1.1.-</ecNumber>
    </recommendedName>
</protein>
<dbReference type="OrthoDB" id="122388at2"/>
<dbReference type="AlphaFoldDB" id="A0A1M6QIP9"/>
<keyword evidence="1 4" id="KW-0489">Methyltransferase</keyword>
<feature type="binding site" evidence="4">
    <location>
        <position position="77"/>
    </location>
    <ligand>
        <name>S-adenosyl-L-methionine</name>
        <dbReference type="ChEBI" id="CHEBI:59789"/>
    </ligand>
</feature>
<evidence type="ECO:0000256" key="4">
    <source>
        <dbReference type="HAMAP-Rule" id="MF_02100"/>
    </source>
</evidence>
<keyword evidence="7" id="KW-1185">Reference proteome</keyword>
<gene>
    <name evidence="6" type="ORF">SAMN02745227_01764</name>
</gene>
<feature type="domain" description="Methyltransferase type 11" evidence="5">
    <location>
        <begin position="53"/>
        <end position="145"/>
    </location>
</feature>
<dbReference type="RefSeq" id="WP_072908032.1">
    <property type="nucleotide sequence ID" value="NZ_FRAI01000021.1"/>
</dbReference>
<comment type="similarity">
    <text evidence="4">Belongs to the methyltransferase superfamily. YrrT family.</text>
</comment>
<dbReference type="STRING" id="1120989.SAMN02745227_01764"/>
<keyword evidence="2 4" id="KW-0808">Transferase</keyword>